<evidence type="ECO:0000313" key="1">
    <source>
        <dbReference type="EMBL" id="KYM94523.1"/>
    </source>
</evidence>
<reference evidence="1 2" key="1">
    <citation type="submission" date="2016-03" db="EMBL/GenBank/DDBJ databases">
        <title>Cyphomyrmex costatus WGS genome.</title>
        <authorList>
            <person name="Nygaard S."/>
            <person name="Hu H."/>
            <person name="Boomsma J."/>
            <person name="Zhang G."/>
        </authorList>
    </citation>
    <scope>NUCLEOTIDE SEQUENCE [LARGE SCALE GENOMIC DNA]</scope>
    <source>
        <strain evidence="1">MS0001</strain>
        <tissue evidence="1">Whole body</tissue>
    </source>
</reference>
<dbReference type="Proteomes" id="UP000078542">
    <property type="component" value="Unassembled WGS sequence"/>
</dbReference>
<gene>
    <name evidence="1" type="ORF">ALC62_14966</name>
</gene>
<organism evidence="1 2">
    <name type="scientific">Cyphomyrmex costatus</name>
    <dbReference type="NCBI Taxonomy" id="456900"/>
    <lineage>
        <taxon>Eukaryota</taxon>
        <taxon>Metazoa</taxon>
        <taxon>Ecdysozoa</taxon>
        <taxon>Arthropoda</taxon>
        <taxon>Hexapoda</taxon>
        <taxon>Insecta</taxon>
        <taxon>Pterygota</taxon>
        <taxon>Neoptera</taxon>
        <taxon>Endopterygota</taxon>
        <taxon>Hymenoptera</taxon>
        <taxon>Apocrita</taxon>
        <taxon>Aculeata</taxon>
        <taxon>Formicoidea</taxon>
        <taxon>Formicidae</taxon>
        <taxon>Myrmicinae</taxon>
        <taxon>Cyphomyrmex</taxon>
    </lineage>
</organism>
<name>A0A195C2V9_9HYME</name>
<protein>
    <submittedName>
        <fullName evidence="1">Uncharacterized protein</fullName>
    </submittedName>
</protein>
<dbReference type="EMBL" id="KQ978379">
    <property type="protein sequence ID" value="KYM94523.1"/>
    <property type="molecule type" value="Genomic_DNA"/>
</dbReference>
<dbReference type="AlphaFoldDB" id="A0A195C2V9"/>
<evidence type="ECO:0000313" key="2">
    <source>
        <dbReference type="Proteomes" id="UP000078542"/>
    </source>
</evidence>
<keyword evidence="2" id="KW-1185">Reference proteome</keyword>
<accession>A0A195C2V9</accession>
<sequence>MYDGGDDDGRVLVACRRRSQALPLRVPPPTLQPTILCPATIPSTLPRRLLIPPGSYPHGVLKWNE</sequence>
<proteinExistence type="predicted"/>